<dbReference type="PANTHER" id="PTHR11662:SF450">
    <property type="entry name" value="BLR1003 PROTEIN"/>
    <property type="match status" value="1"/>
</dbReference>
<evidence type="ECO:0000313" key="8">
    <source>
        <dbReference type="EMBL" id="MFG3016489.1"/>
    </source>
</evidence>
<reference evidence="8 9" key="1">
    <citation type="submission" date="2024-10" db="EMBL/GenBank/DDBJ databases">
        <title>The Natural Products Discovery Center: Release of the First 8490 Sequenced Strains for Exploring Actinobacteria Biosynthetic Diversity.</title>
        <authorList>
            <person name="Kalkreuter E."/>
            <person name="Kautsar S.A."/>
            <person name="Yang D."/>
            <person name="Bader C.D."/>
            <person name="Teijaro C.N."/>
            <person name="Fluegel L."/>
            <person name="Davis C.M."/>
            <person name="Simpson J.R."/>
            <person name="Lauterbach L."/>
            <person name="Steele A.D."/>
            <person name="Gui C."/>
            <person name="Meng S."/>
            <person name="Li G."/>
            <person name="Viehrig K."/>
            <person name="Ye F."/>
            <person name="Su P."/>
            <person name="Kiefer A.F."/>
            <person name="Nichols A."/>
            <person name="Cepeda A.J."/>
            <person name="Yan W."/>
            <person name="Fan B."/>
            <person name="Jiang Y."/>
            <person name="Adhikari A."/>
            <person name="Zheng C.-J."/>
            <person name="Schuster L."/>
            <person name="Cowan T.M."/>
            <person name="Smanski M.J."/>
            <person name="Chevrette M.G."/>
            <person name="De Carvalho L.P.S."/>
            <person name="Shen B."/>
        </authorList>
    </citation>
    <scope>NUCLEOTIDE SEQUENCE [LARGE SCALE GENOMIC DNA]</scope>
    <source>
        <strain evidence="8 9">NPDC048320</strain>
    </source>
</reference>
<evidence type="ECO:0000256" key="4">
    <source>
        <dbReference type="ARBA" id="ARBA00023136"/>
    </source>
</evidence>
<evidence type="ECO:0000256" key="6">
    <source>
        <dbReference type="SAM" id="Phobius"/>
    </source>
</evidence>
<feature type="region of interest" description="Disordered" evidence="5">
    <location>
        <begin position="1"/>
        <end position="21"/>
    </location>
</feature>
<feature type="transmembrane region" description="Helical" evidence="6">
    <location>
        <begin position="95"/>
        <end position="119"/>
    </location>
</feature>
<dbReference type="InterPro" id="IPR036259">
    <property type="entry name" value="MFS_trans_sf"/>
</dbReference>
<keyword evidence="4 6" id="KW-0472">Membrane</keyword>
<dbReference type="Pfam" id="PF07690">
    <property type="entry name" value="MFS_1"/>
    <property type="match status" value="1"/>
</dbReference>
<evidence type="ECO:0000256" key="1">
    <source>
        <dbReference type="ARBA" id="ARBA00004651"/>
    </source>
</evidence>
<name>A0ABW7BL49_9ACTN</name>
<dbReference type="PROSITE" id="PS50850">
    <property type="entry name" value="MFS"/>
    <property type="match status" value="1"/>
</dbReference>
<keyword evidence="9" id="KW-1185">Reference proteome</keyword>
<evidence type="ECO:0000256" key="5">
    <source>
        <dbReference type="SAM" id="MobiDB-lite"/>
    </source>
</evidence>
<keyword evidence="3 6" id="KW-1133">Transmembrane helix</keyword>
<feature type="transmembrane region" description="Helical" evidence="6">
    <location>
        <begin position="343"/>
        <end position="365"/>
    </location>
</feature>
<feature type="domain" description="Major facilitator superfamily (MFS) profile" evidence="7">
    <location>
        <begin position="30"/>
        <end position="436"/>
    </location>
</feature>
<keyword evidence="2 6" id="KW-0812">Transmembrane</keyword>
<feature type="transmembrane region" description="Helical" evidence="6">
    <location>
        <begin position="157"/>
        <end position="178"/>
    </location>
</feature>
<dbReference type="InterPro" id="IPR011701">
    <property type="entry name" value="MFS"/>
</dbReference>
<feature type="transmembrane region" description="Helical" evidence="6">
    <location>
        <begin position="184"/>
        <end position="203"/>
    </location>
</feature>
<feature type="transmembrane region" description="Helical" evidence="6">
    <location>
        <begin position="125"/>
        <end position="145"/>
    </location>
</feature>
<dbReference type="RefSeq" id="WP_392825359.1">
    <property type="nucleotide sequence ID" value="NZ_JBICYV010000031.1"/>
</dbReference>
<feature type="transmembrane region" description="Helical" evidence="6">
    <location>
        <begin position="68"/>
        <end position="88"/>
    </location>
</feature>
<gene>
    <name evidence="8" type="ORF">ACGFZB_39800</name>
</gene>
<evidence type="ECO:0000256" key="2">
    <source>
        <dbReference type="ARBA" id="ARBA00022692"/>
    </source>
</evidence>
<feature type="transmembrane region" description="Helical" evidence="6">
    <location>
        <begin position="27"/>
        <end position="48"/>
    </location>
</feature>
<evidence type="ECO:0000259" key="7">
    <source>
        <dbReference type="PROSITE" id="PS50850"/>
    </source>
</evidence>
<dbReference type="Gene3D" id="1.20.1250.20">
    <property type="entry name" value="MFS general substrate transporter like domains"/>
    <property type="match status" value="2"/>
</dbReference>
<feature type="transmembrane region" description="Helical" evidence="6">
    <location>
        <begin position="318"/>
        <end position="337"/>
    </location>
</feature>
<proteinExistence type="predicted"/>
<dbReference type="EMBL" id="JBICYV010000031">
    <property type="protein sequence ID" value="MFG3016489.1"/>
    <property type="molecule type" value="Genomic_DNA"/>
</dbReference>
<evidence type="ECO:0000313" key="9">
    <source>
        <dbReference type="Proteomes" id="UP001604267"/>
    </source>
</evidence>
<sequence>MPVSDDAAPATEGRAKAAPPWTGRGRAVTVTVLVVASAVVVFLDKVLLGLVATPMSDELHLDAADFGTLASASYVLFGVTCLAAGFTAQRVSPRLLLMVCGLLWAVGQLPAVFAVTGGMLYGSRLLVGAAEGPASPLAVTSLYSWYPNERRGVPTAWYTSGAAIAKIALAPVLTLVIVTFGWRAGFVTVSVLALVWSLGWLAAGRIGPYGAPSRPAPAPAPAGAHGPARPASVPWRTALVNRTFLGCLIAQLTQSALAAVIFTWLPSYFHHALGYSELTAGSLLGLPSVGGIVALFTAGFTADRLVRRGVGSRRARGVLGGSVLSCAGLVLTLLPWIQHPIVSIGILMLGYGGSVSLNTFTNPVLAEIVPPHQRSAILGVLNGLGVSAGAVSPIVSGMLLDASDTPQQGYTLTFFCFGALVAFGGLCFALMVDPERDGRYARSLPTP</sequence>
<accession>A0ABW7BL49</accession>
<feature type="transmembrane region" description="Helical" evidence="6">
    <location>
        <begin position="412"/>
        <end position="432"/>
    </location>
</feature>
<dbReference type="Proteomes" id="UP001604267">
    <property type="component" value="Unassembled WGS sequence"/>
</dbReference>
<dbReference type="InterPro" id="IPR050382">
    <property type="entry name" value="MFS_Na/Anion_cotransporter"/>
</dbReference>
<evidence type="ECO:0000256" key="3">
    <source>
        <dbReference type="ARBA" id="ARBA00022989"/>
    </source>
</evidence>
<organism evidence="8 9">
    <name type="scientific">Streptomyces cinerochromogenes</name>
    <dbReference type="NCBI Taxonomy" id="66422"/>
    <lineage>
        <taxon>Bacteria</taxon>
        <taxon>Bacillati</taxon>
        <taxon>Actinomycetota</taxon>
        <taxon>Actinomycetes</taxon>
        <taxon>Kitasatosporales</taxon>
        <taxon>Streptomycetaceae</taxon>
        <taxon>Streptomyces</taxon>
    </lineage>
</organism>
<dbReference type="InterPro" id="IPR020846">
    <property type="entry name" value="MFS_dom"/>
</dbReference>
<feature type="transmembrane region" description="Helical" evidence="6">
    <location>
        <begin position="285"/>
        <end position="306"/>
    </location>
</feature>
<feature type="transmembrane region" description="Helical" evidence="6">
    <location>
        <begin position="377"/>
        <end position="400"/>
    </location>
</feature>
<comment type="caution">
    <text evidence="8">The sequence shown here is derived from an EMBL/GenBank/DDBJ whole genome shotgun (WGS) entry which is preliminary data.</text>
</comment>
<dbReference type="PANTHER" id="PTHR11662">
    <property type="entry name" value="SOLUTE CARRIER FAMILY 17"/>
    <property type="match status" value="1"/>
</dbReference>
<feature type="transmembrane region" description="Helical" evidence="6">
    <location>
        <begin position="244"/>
        <end position="265"/>
    </location>
</feature>
<comment type="subcellular location">
    <subcellularLocation>
        <location evidence="1">Cell membrane</location>
        <topology evidence="1">Multi-pass membrane protein</topology>
    </subcellularLocation>
</comment>
<protein>
    <submittedName>
        <fullName evidence="8">MFS transporter</fullName>
    </submittedName>
</protein>
<dbReference type="SUPFAM" id="SSF103473">
    <property type="entry name" value="MFS general substrate transporter"/>
    <property type="match status" value="1"/>
</dbReference>